<keyword evidence="1" id="KW-0812">Transmembrane</keyword>
<accession>A0ABV8B683</accession>
<proteinExistence type="predicted"/>
<dbReference type="Pfam" id="PF01266">
    <property type="entry name" value="DAO"/>
    <property type="match status" value="1"/>
</dbReference>
<dbReference type="InterPro" id="IPR006076">
    <property type="entry name" value="FAD-dep_OxRdtase"/>
</dbReference>
<evidence type="ECO:0000259" key="2">
    <source>
        <dbReference type="Pfam" id="PF01266"/>
    </source>
</evidence>
<gene>
    <name evidence="3" type="ORF">ACFOU2_20895</name>
</gene>
<dbReference type="InterPro" id="IPR036188">
    <property type="entry name" value="FAD/NAD-bd_sf"/>
</dbReference>
<keyword evidence="4" id="KW-1185">Reference proteome</keyword>
<comment type="caution">
    <text evidence="3">The sequence shown here is derived from an EMBL/GenBank/DDBJ whole genome shotgun (WGS) entry which is preliminary data.</text>
</comment>
<protein>
    <submittedName>
        <fullName evidence="3">NAD(P)/FAD-dependent oxidoreductase</fullName>
        <ecNumber evidence="3">1.-.-.-</ecNumber>
    </submittedName>
</protein>
<evidence type="ECO:0000256" key="1">
    <source>
        <dbReference type="SAM" id="Phobius"/>
    </source>
</evidence>
<dbReference type="Gene3D" id="3.30.9.10">
    <property type="entry name" value="D-Amino Acid Oxidase, subunit A, domain 2"/>
    <property type="match status" value="1"/>
</dbReference>
<name>A0ABV8B683_9BACI</name>
<dbReference type="PANTHER" id="PTHR13847">
    <property type="entry name" value="SARCOSINE DEHYDROGENASE-RELATED"/>
    <property type="match status" value="1"/>
</dbReference>
<sequence length="425" mass="46928">MTEEKDRLTLLSLDMEKETDGDALKANETYKLLKDYIHYRRCTADRNRHVVIIGGGIIGLMSAFYMRKQGFHVTIIEKKSFGAGASGRNGGGVLAMGRELAEIPFARLSIELWGSLSPVDMKFCQRGHLMIACNDYERQKLERAAELYTLSGLDIKLCSKKQVQGVLPDVCTQISGGIFSPVDSQSYPFTTITGLQKVLKQNGVALLSHTEVIGFETDGSYIKHVVTSKGNIKGDIFVVSAGPWTGEITEWMKEEIKIQPRRSQIMVTEIVKEKKIGPFVSGNGLYLKQTHAGNLLYGGGGGWEQTGFDVSNTTFAIQLLTKRFLELFPGYRTKQLLRAFAGTVEITPDHLPYFGRLEAYDNAYISAGYNGHGYGMSAIMGKLLSCLAADHDDDSIHVDDVTSILSFVSPKRFQTEKASGGTVYE</sequence>
<dbReference type="Proteomes" id="UP001595752">
    <property type="component" value="Unassembled WGS sequence"/>
</dbReference>
<evidence type="ECO:0000313" key="4">
    <source>
        <dbReference type="Proteomes" id="UP001595752"/>
    </source>
</evidence>
<dbReference type="Gene3D" id="3.50.50.60">
    <property type="entry name" value="FAD/NAD(P)-binding domain"/>
    <property type="match status" value="1"/>
</dbReference>
<reference evidence="4" key="1">
    <citation type="journal article" date="2019" name="Int. J. Syst. Evol. Microbiol.">
        <title>The Global Catalogue of Microorganisms (GCM) 10K type strain sequencing project: providing services to taxonomists for standard genome sequencing and annotation.</title>
        <authorList>
            <consortium name="The Broad Institute Genomics Platform"/>
            <consortium name="The Broad Institute Genome Sequencing Center for Infectious Disease"/>
            <person name="Wu L."/>
            <person name="Ma J."/>
        </authorList>
    </citation>
    <scope>NUCLEOTIDE SEQUENCE [LARGE SCALE GENOMIC DNA]</scope>
    <source>
        <strain evidence="4">CCUG 61889</strain>
    </source>
</reference>
<evidence type="ECO:0000313" key="3">
    <source>
        <dbReference type="EMBL" id="MFC3885798.1"/>
    </source>
</evidence>
<organism evidence="3 4">
    <name type="scientific">Bacillus songklensis</name>
    <dbReference type="NCBI Taxonomy" id="1069116"/>
    <lineage>
        <taxon>Bacteria</taxon>
        <taxon>Bacillati</taxon>
        <taxon>Bacillota</taxon>
        <taxon>Bacilli</taxon>
        <taxon>Bacillales</taxon>
        <taxon>Bacillaceae</taxon>
        <taxon>Bacillus</taxon>
    </lineage>
</organism>
<keyword evidence="3" id="KW-0560">Oxidoreductase</keyword>
<keyword evidence="1" id="KW-1133">Transmembrane helix</keyword>
<dbReference type="SUPFAM" id="SSF51905">
    <property type="entry name" value="FAD/NAD(P)-binding domain"/>
    <property type="match status" value="1"/>
</dbReference>
<dbReference type="EMBL" id="JBHRZT010000072">
    <property type="protein sequence ID" value="MFC3885798.1"/>
    <property type="molecule type" value="Genomic_DNA"/>
</dbReference>
<dbReference type="EC" id="1.-.-.-" evidence="3"/>
<keyword evidence="1" id="KW-0472">Membrane</keyword>
<feature type="transmembrane region" description="Helical" evidence="1">
    <location>
        <begin position="49"/>
        <end position="66"/>
    </location>
</feature>
<feature type="domain" description="FAD dependent oxidoreductase" evidence="2">
    <location>
        <begin position="49"/>
        <end position="385"/>
    </location>
</feature>
<dbReference type="GO" id="GO:0016491">
    <property type="term" value="F:oxidoreductase activity"/>
    <property type="evidence" value="ECO:0007669"/>
    <property type="project" value="UniProtKB-KW"/>
</dbReference>
<dbReference type="RefSeq" id="WP_377918188.1">
    <property type="nucleotide sequence ID" value="NZ_JBHRZT010000072.1"/>
</dbReference>
<dbReference type="SUPFAM" id="SSF54373">
    <property type="entry name" value="FAD-linked reductases, C-terminal domain"/>
    <property type="match status" value="1"/>
</dbReference>